<feature type="coiled-coil region" evidence="1">
    <location>
        <begin position="75"/>
        <end position="109"/>
    </location>
</feature>
<accession>A0A1A0P3J0</accession>
<proteinExistence type="predicted"/>
<dbReference type="EMBL" id="LZHX01000035">
    <property type="protein sequence ID" value="OBF24164.1"/>
    <property type="molecule type" value="Genomic_DNA"/>
</dbReference>
<evidence type="ECO:0000256" key="1">
    <source>
        <dbReference type="SAM" id="Coils"/>
    </source>
</evidence>
<keyword evidence="1" id="KW-0175">Coiled coil</keyword>
<protein>
    <submittedName>
        <fullName evidence="3">Uncharacterized protein</fullName>
    </submittedName>
</protein>
<reference evidence="3 4" key="1">
    <citation type="submission" date="2016-06" db="EMBL/GenBank/DDBJ databases">
        <authorList>
            <person name="Kjaerup R.B."/>
            <person name="Dalgaard T.S."/>
            <person name="Juul-Madsen H.R."/>
        </authorList>
    </citation>
    <scope>NUCLEOTIDE SEQUENCE [LARGE SCALE GENOMIC DNA]</scope>
    <source>
        <strain evidence="3 4">ACS1953</strain>
    </source>
</reference>
<feature type="region of interest" description="Disordered" evidence="2">
    <location>
        <begin position="120"/>
        <end position="141"/>
    </location>
</feature>
<dbReference type="AlphaFoldDB" id="A0A1A0P3J0"/>
<name>A0A1A0P3J0_9MYCO</name>
<evidence type="ECO:0000313" key="4">
    <source>
        <dbReference type="Proteomes" id="UP000093779"/>
    </source>
</evidence>
<dbReference type="Proteomes" id="UP000093779">
    <property type="component" value="Unassembled WGS sequence"/>
</dbReference>
<evidence type="ECO:0000256" key="2">
    <source>
        <dbReference type="SAM" id="MobiDB-lite"/>
    </source>
</evidence>
<dbReference type="RefSeq" id="WP_047036587.1">
    <property type="nucleotide sequence ID" value="NZ_JBEUKP010000002.1"/>
</dbReference>
<sequence length="141" mass="15589">MTAVSAVSPATEKKLREAMQRLLAGQSKRTDGRLTKANLHIEAGVSRATMNRADAVIAEWNTAVGTRTAPRDAQVVELQEAVTKLKRTNAKLRQRNTELERKNQAAVTVIAELHAQLRATRGAEPRGTVTPLPDRQTRRSW</sequence>
<organism evidence="3 4">
    <name type="scientific">Mycolicibacterium conceptionense</name>
    <dbReference type="NCBI Taxonomy" id="451644"/>
    <lineage>
        <taxon>Bacteria</taxon>
        <taxon>Bacillati</taxon>
        <taxon>Actinomycetota</taxon>
        <taxon>Actinomycetes</taxon>
        <taxon>Mycobacteriales</taxon>
        <taxon>Mycobacteriaceae</taxon>
        <taxon>Mycolicibacterium</taxon>
    </lineage>
</organism>
<evidence type="ECO:0000313" key="3">
    <source>
        <dbReference type="EMBL" id="OBF24164.1"/>
    </source>
</evidence>
<gene>
    <name evidence="3" type="ORF">A5726_10010</name>
</gene>
<comment type="caution">
    <text evidence="3">The sequence shown here is derived from an EMBL/GenBank/DDBJ whole genome shotgun (WGS) entry which is preliminary data.</text>
</comment>